<dbReference type="PROSITE" id="PS00678">
    <property type="entry name" value="WD_REPEATS_1"/>
    <property type="match status" value="1"/>
</dbReference>
<dbReference type="PANTHER" id="PTHR19918:SF1">
    <property type="entry name" value="FIZZY-RELATED PROTEIN HOMOLOG"/>
    <property type="match status" value="1"/>
</dbReference>
<name>A0AAN6GPS6_9BASI</name>
<feature type="compositionally biased region" description="Basic residues" evidence="6">
    <location>
        <begin position="104"/>
        <end position="114"/>
    </location>
</feature>
<protein>
    <submittedName>
        <fullName evidence="8">Substrate-specific activator of APC-dependent proteolysis</fullName>
    </submittedName>
</protein>
<feature type="compositionally biased region" description="Low complexity" evidence="6">
    <location>
        <begin position="500"/>
        <end position="514"/>
    </location>
</feature>
<feature type="region of interest" description="Disordered" evidence="6">
    <location>
        <begin position="259"/>
        <end position="303"/>
    </location>
</feature>
<evidence type="ECO:0000256" key="1">
    <source>
        <dbReference type="ARBA" id="ARBA00006445"/>
    </source>
</evidence>
<keyword evidence="9" id="KW-1185">Reference proteome</keyword>
<evidence type="ECO:0000259" key="7">
    <source>
        <dbReference type="Pfam" id="PF24807"/>
    </source>
</evidence>
<feature type="compositionally biased region" description="Gly residues" evidence="6">
    <location>
        <begin position="515"/>
        <end position="525"/>
    </location>
</feature>
<feature type="domain" description="CDC20/Fizzy WD40" evidence="7">
    <location>
        <begin position="568"/>
        <end position="862"/>
    </location>
</feature>
<feature type="compositionally biased region" description="Low complexity" evidence="6">
    <location>
        <begin position="318"/>
        <end position="339"/>
    </location>
</feature>
<feature type="compositionally biased region" description="Low complexity" evidence="6">
    <location>
        <begin position="373"/>
        <end position="398"/>
    </location>
</feature>
<dbReference type="CDD" id="cd00200">
    <property type="entry name" value="WD40"/>
    <property type="match status" value="1"/>
</dbReference>
<dbReference type="InterPro" id="IPR036322">
    <property type="entry name" value="WD40_repeat_dom_sf"/>
</dbReference>
<evidence type="ECO:0000256" key="5">
    <source>
        <dbReference type="PROSITE-ProRule" id="PRU00221"/>
    </source>
</evidence>
<dbReference type="InterPro" id="IPR015943">
    <property type="entry name" value="WD40/YVTN_repeat-like_dom_sf"/>
</dbReference>
<dbReference type="GO" id="GO:1905786">
    <property type="term" value="P:positive regulation of anaphase-promoting complex-dependent catabolic process"/>
    <property type="evidence" value="ECO:0007669"/>
    <property type="project" value="TreeGrafter"/>
</dbReference>
<dbReference type="GO" id="GO:0031145">
    <property type="term" value="P:anaphase-promoting complex-dependent catabolic process"/>
    <property type="evidence" value="ECO:0007669"/>
    <property type="project" value="TreeGrafter"/>
</dbReference>
<feature type="repeat" description="WD" evidence="5">
    <location>
        <begin position="697"/>
        <end position="729"/>
    </location>
</feature>
<dbReference type="SUPFAM" id="SSF50978">
    <property type="entry name" value="WD40 repeat-like"/>
    <property type="match status" value="1"/>
</dbReference>
<comment type="caution">
    <text evidence="8">The sequence shown here is derived from an EMBL/GenBank/DDBJ whole genome shotgun (WGS) entry which is preliminary data.</text>
</comment>
<dbReference type="AlphaFoldDB" id="A0AAN6GPS6"/>
<evidence type="ECO:0000313" key="8">
    <source>
        <dbReference type="EMBL" id="KAK0548702.1"/>
    </source>
</evidence>
<organism evidence="8 9">
    <name type="scientific">Tilletia horrida</name>
    <dbReference type="NCBI Taxonomy" id="155126"/>
    <lineage>
        <taxon>Eukaryota</taxon>
        <taxon>Fungi</taxon>
        <taxon>Dikarya</taxon>
        <taxon>Basidiomycota</taxon>
        <taxon>Ustilaginomycotina</taxon>
        <taxon>Exobasidiomycetes</taxon>
        <taxon>Tilletiales</taxon>
        <taxon>Tilletiaceae</taxon>
        <taxon>Tilletia</taxon>
    </lineage>
</organism>
<keyword evidence="2 5" id="KW-0853">WD repeat</keyword>
<dbReference type="EMBL" id="JAPDMZ010000130">
    <property type="protein sequence ID" value="KAK0548702.1"/>
    <property type="molecule type" value="Genomic_DNA"/>
</dbReference>
<feature type="region of interest" description="Disordered" evidence="6">
    <location>
        <begin position="101"/>
        <end position="174"/>
    </location>
</feature>
<feature type="compositionally biased region" description="Low complexity" evidence="6">
    <location>
        <begin position="8"/>
        <end position="25"/>
    </location>
</feature>
<feature type="compositionally biased region" description="Low complexity" evidence="6">
    <location>
        <begin position="267"/>
        <end position="287"/>
    </location>
</feature>
<dbReference type="InterPro" id="IPR056150">
    <property type="entry name" value="WD40_CDC20-Fz"/>
</dbReference>
<dbReference type="GO" id="GO:0005680">
    <property type="term" value="C:anaphase-promoting complex"/>
    <property type="evidence" value="ECO:0007669"/>
    <property type="project" value="TreeGrafter"/>
</dbReference>
<reference evidence="8" key="1">
    <citation type="journal article" date="2023" name="PhytoFront">
        <title>Draft Genome Resources of Seven Strains of Tilletia horrida, Causal Agent of Kernel Smut of Rice.</title>
        <authorList>
            <person name="Khanal S."/>
            <person name="Antony Babu S."/>
            <person name="Zhou X.G."/>
        </authorList>
    </citation>
    <scope>NUCLEOTIDE SEQUENCE</scope>
    <source>
        <strain evidence="8">TX6</strain>
    </source>
</reference>
<dbReference type="InterPro" id="IPR001680">
    <property type="entry name" value="WD40_rpt"/>
</dbReference>
<evidence type="ECO:0000256" key="4">
    <source>
        <dbReference type="ARBA" id="ARBA00023306"/>
    </source>
</evidence>
<dbReference type="PROSITE" id="PS50294">
    <property type="entry name" value="WD_REPEATS_REGION"/>
    <property type="match status" value="2"/>
</dbReference>
<feature type="region of interest" description="Disordered" evidence="6">
    <location>
        <begin position="316"/>
        <end position="527"/>
    </location>
</feature>
<keyword evidence="4" id="KW-0131">Cell cycle</keyword>
<dbReference type="PROSITE" id="PS50082">
    <property type="entry name" value="WD_REPEATS_2"/>
    <property type="match status" value="2"/>
</dbReference>
<feature type="compositionally biased region" description="Gly residues" evidence="6">
    <location>
        <begin position="419"/>
        <end position="431"/>
    </location>
</feature>
<feature type="region of interest" description="Disordered" evidence="6">
    <location>
        <begin position="1"/>
        <end position="76"/>
    </location>
</feature>
<gene>
    <name evidence="8" type="primary">CDH1</name>
    <name evidence="8" type="ORF">OC846_004390</name>
</gene>
<feature type="compositionally biased region" description="Low complexity" evidence="6">
    <location>
        <begin position="149"/>
        <end position="174"/>
    </location>
</feature>
<evidence type="ECO:0000256" key="3">
    <source>
        <dbReference type="ARBA" id="ARBA00022737"/>
    </source>
</evidence>
<sequence>MFTTHNESSTPASSSSSAAASSSPRTPRRGKARSITYGDRFIPSRDGSDMQAAYQLMGDDLSAPSSRSKRKLTADMDAQKEEANQAFSSLLTTELFGLPTPPKVSHHLHHHSRVHSASASPAQQASSSTASHPQHHQHHQSTQHPRRPASAAGTSTSASGMAGSGAVASSAGGPTSAAATAAAAVAAASASYIPGLGPDGSGMYAYGPGAVTPHGPLPTAANGGASASAAGIPTPATAAAAAAAAAQRAIGIVGVSRPPSAGGGAGPSSAASPAAHASGDSGSPHAAGNDHGSGSGPSGGNASGLGIAMGMGLGGSSSGAAAAPAGGASSSSGSIAGPSTAMIGNGMHVTQFSGAPTPTTPTKRNLLSYRSPSVGRSAGRAPAASSSTSAAASGSNSSNHTGQTGTSAGMVASASIDLGTGGMRGTGGFGGTPSTPQSGQRTRRDSEDVDMVLLSGGTSSTAGMGGGSNENAGILPRPSPSSGLFGGATSLRGNAAHHQSPSGSGSRGTGSSHSGAGGGGGGGFGIDEIDSPSHKAYSLSPVKLESQRMLLGPRRTPRTMSKVPYKVLDAPDLADDFYLNLVDWSPSNVLGVGLGRCVYLWSAKTAQVSKLVDLEASADKVTGLSWAGRGPHIAIGTDAGLVQIYDAERMKLIRTHRGHTGRVGALAWNEHILSSGSRDRTILHHDVRVREQSIAKLAGHRQEVCGLKWNTESNQLASGGNDNKLMIWDGLHTEPLHRFARHEAAIKALAWSPHQHGLLASGGGTADMKIRFWNSLTGQMVQEVDTGSQVCNLMWSKTANEIVSTHGYSGGKVQNQIQVWRYPTMAPVATLTGHTMRVLYLAMSPDGETIVTGAGDETLRFWDLNTPSKSQLEKRNESAAFNAFAKIR</sequence>
<dbReference type="Pfam" id="PF24807">
    <property type="entry name" value="WD40_CDC20-Fz"/>
    <property type="match status" value="1"/>
</dbReference>
<feature type="repeat" description="WD" evidence="5">
    <location>
        <begin position="831"/>
        <end position="872"/>
    </location>
</feature>
<dbReference type="PANTHER" id="PTHR19918">
    <property type="entry name" value="CELL DIVISION CYCLE 20 CDC20 FIZZY -RELATED"/>
    <property type="match status" value="1"/>
</dbReference>
<dbReference type="GO" id="GO:0010997">
    <property type="term" value="F:anaphase-promoting complex binding"/>
    <property type="evidence" value="ECO:0007669"/>
    <property type="project" value="InterPro"/>
</dbReference>
<dbReference type="InterPro" id="IPR019775">
    <property type="entry name" value="WD40_repeat_CS"/>
</dbReference>
<feature type="compositionally biased region" description="Low complexity" evidence="6">
    <location>
        <begin position="115"/>
        <end position="132"/>
    </location>
</feature>
<evidence type="ECO:0000256" key="2">
    <source>
        <dbReference type="ARBA" id="ARBA00022574"/>
    </source>
</evidence>
<dbReference type="SMART" id="SM00320">
    <property type="entry name" value="WD40"/>
    <property type="match status" value="6"/>
</dbReference>
<feature type="compositionally biased region" description="Polar residues" evidence="6">
    <location>
        <begin position="348"/>
        <end position="371"/>
    </location>
</feature>
<dbReference type="InterPro" id="IPR033010">
    <property type="entry name" value="Cdc20/Fizzy"/>
</dbReference>
<evidence type="ECO:0000256" key="6">
    <source>
        <dbReference type="SAM" id="MobiDB-lite"/>
    </source>
</evidence>
<comment type="similarity">
    <text evidence="1">Belongs to the WD repeat CDC20/Fizzy family.</text>
</comment>
<dbReference type="Gene3D" id="2.130.10.10">
    <property type="entry name" value="YVTN repeat-like/Quinoprotein amine dehydrogenase"/>
    <property type="match status" value="1"/>
</dbReference>
<dbReference type="GO" id="GO:1990757">
    <property type="term" value="F:ubiquitin ligase activator activity"/>
    <property type="evidence" value="ECO:0007669"/>
    <property type="project" value="TreeGrafter"/>
</dbReference>
<dbReference type="Proteomes" id="UP001176517">
    <property type="component" value="Unassembled WGS sequence"/>
</dbReference>
<feature type="compositionally biased region" description="Gly residues" evidence="6">
    <location>
        <begin position="291"/>
        <end position="303"/>
    </location>
</feature>
<proteinExistence type="inferred from homology"/>
<accession>A0AAN6GPS6</accession>
<keyword evidence="3" id="KW-0677">Repeat</keyword>
<evidence type="ECO:0000313" key="9">
    <source>
        <dbReference type="Proteomes" id="UP001176517"/>
    </source>
</evidence>
<feature type="compositionally biased region" description="Basic residues" evidence="6">
    <location>
        <begin position="133"/>
        <end position="147"/>
    </location>
</feature>